<feature type="signal peptide" evidence="1">
    <location>
        <begin position="1"/>
        <end position="32"/>
    </location>
</feature>
<feature type="chain" id="PRO_5019535670" evidence="1">
    <location>
        <begin position="33"/>
        <end position="85"/>
    </location>
</feature>
<reference evidence="3 4" key="1">
    <citation type="submission" date="2018-12" db="EMBL/GenBank/DDBJ databases">
        <authorList>
            <consortium name="Pathogen Informatics"/>
        </authorList>
    </citation>
    <scope>NUCLEOTIDE SEQUENCE [LARGE SCALE GENOMIC DNA]</scope>
    <source>
        <strain evidence="3 4">NCTC6754</strain>
    </source>
</reference>
<organism evidence="3 4">
    <name type="scientific">Salmonella enterica I</name>
    <dbReference type="NCBI Taxonomy" id="59201"/>
    <lineage>
        <taxon>Bacteria</taxon>
        <taxon>Pseudomonadati</taxon>
        <taxon>Pseudomonadota</taxon>
        <taxon>Gammaproteobacteria</taxon>
        <taxon>Enterobacterales</taxon>
        <taxon>Enterobacteriaceae</taxon>
        <taxon>Salmonella</taxon>
    </lineage>
</organism>
<dbReference type="InterPro" id="IPR025885">
    <property type="entry name" value="PapC_N"/>
</dbReference>
<accession>A0A447TSQ4</accession>
<evidence type="ECO:0000259" key="2">
    <source>
        <dbReference type="Pfam" id="PF13954"/>
    </source>
</evidence>
<name>A0A447TSQ4_SALET</name>
<feature type="domain" description="PapC N-terminal" evidence="2">
    <location>
        <begin position="34"/>
        <end position="78"/>
    </location>
</feature>
<dbReference type="EMBL" id="LR134190">
    <property type="protein sequence ID" value="VEB52453.1"/>
    <property type="molecule type" value="Genomic_DNA"/>
</dbReference>
<evidence type="ECO:0000256" key="1">
    <source>
        <dbReference type="SAM" id="SignalP"/>
    </source>
</evidence>
<sequence>MTWTHLPLGNKTSRFTQSALALMIAGTLPAYAGTFNPRFLEDVPGIDQHVDLSMYESNKAEHLPGKYRVSVVVNEKKNGVSHPGV</sequence>
<proteinExistence type="predicted"/>
<dbReference type="AlphaFoldDB" id="A0A447TSQ4"/>
<dbReference type="Proteomes" id="UP000269208">
    <property type="component" value="Chromosome"/>
</dbReference>
<evidence type="ECO:0000313" key="3">
    <source>
        <dbReference type="EMBL" id="VEB52453.1"/>
    </source>
</evidence>
<evidence type="ECO:0000313" key="4">
    <source>
        <dbReference type="Proteomes" id="UP000269208"/>
    </source>
</evidence>
<dbReference type="InterPro" id="IPR037224">
    <property type="entry name" value="PapC_N_sf"/>
</dbReference>
<dbReference type="Pfam" id="PF13954">
    <property type="entry name" value="PapC_N"/>
    <property type="match status" value="1"/>
</dbReference>
<dbReference type="SUPFAM" id="SSF141729">
    <property type="entry name" value="FimD N-terminal domain-like"/>
    <property type="match status" value="1"/>
</dbReference>
<dbReference type="Gene3D" id="3.10.20.410">
    <property type="match status" value="1"/>
</dbReference>
<keyword evidence="1" id="KW-0732">Signal</keyword>
<gene>
    <name evidence="3" type="primary">lpfC_1</name>
    <name evidence="3" type="ORF">NCTC6754_02209</name>
</gene>
<protein>
    <submittedName>
        <fullName evidence="3">Outer membrane fimbrial usher protein</fullName>
    </submittedName>
</protein>